<accession>A0A923MQF9</accession>
<name>A0A923MQF9_9BURK</name>
<dbReference type="Pfam" id="PF03413">
    <property type="entry name" value="PepSY"/>
    <property type="match status" value="1"/>
</dbReference>
<dbReference type="AlphaFoldDB" id="A0A923MQF9"/>
<proteinExistence type="predicted"/>
<dbReference type="EMBL" id="JACORT010000001">
    <property type="protein sequence ID" value="MBC5782299.1"/>
    <property type="molecule type" value="Genomic_DNA"/>
</dbReference>
<dbReference type="InterPro" id="IPR025711">
    <property type="entry name" value="PepSY"/>
</dbReference>
<protein>
    <submittedName>
        <fullName evidence="3">PepSY domain-containing protein</fullName>
    </submittedName>
</protein>
<sequence>MFRKDLMPNLMRTIAALLLSLGFLVPAAWADVSRDEAVSLAQRTAPGRVLAVEHGVHVDSKLVWRVRMLTKGGELRLVVIDAETGRLR</sequence>
<dbReference type="Proteomes" id="UP000608513">
    <property type="component" value="Unassembled WGS sequence"/>
</dbReference>
<feature type="signal peptide" evidence="1">
    <location>
        <begin position="1"/>
        <end position="30"/>
    </location>
</feature>
<evidence type="ECO:0000313" key="3">
    <source>
        <dbReference type="EMBL" id="MBC5782299.1"/>
    </source>
</evidence>
<evidence type="ECO:0000256" key="1">
    <source>
        <dbReference type="SAM" id="SignalP"/>
    </source>
</evidence>
<organism evidence="3 4">
    <name type="scientific">Ramlibacter cellulosilyticus</name>
    <dbReference type="NCBI Taxonomy" id="2764187"/>
    <lineage>
        <taxon>Bacteria</taxon>
        <taxon>Pseudomonadati</taxon>
        <taxon>Pseudomonadota</taxon>
        <taxon>Betaproteobacteria</taxon>
        <taxon>Burkholderiales</taxon>
        <taxon>Comamonadaceae</taxon>
        <taxon>Ramlibacter</taxon>
    </lineage>
</organism>
<comment type="caution">
    <text evidence="3">The sequence shown here is derived from an EMBL/GenBank/DDBJ whole genome shotgun (WGS) entry which is preliminary data.</text>
</comment>
<feature type="chain" id="PRO_5037784345" evidence="1">
    <location>
        <begin position="31"/>
        <end position="88"/>
    </location>
</feature>
<gene>
    <name evidence="3" type="ORF">H8N03_05040</name>
</gene>
<reference evidence="3" key="1">
    <citation type="submission" date="2020-08" db="EMBL/GenBank/DDBJ databases">
        <title>Ramlibacter sp. USB13 16S ribosomal RNA gene genome sequencing and assembly.</title>
        <authorList>
            <person name="Kang M."/>
        </authorList>
    </citation>
    <scope>NUCLEOTIDE SEQUENCE</scope>
    <source>
        <strain evidence="3">USB13</strain>
    </source>
</reference>
<keyword evidence="4" id="KW-1185">Reference proteome</keyword>
<evidence type="ECO:0000259" key="2">
    <source>
        <dbReference type="Pfam" id="PF03413"/>
    </source>
</evidence>
<evidence type="ECO:0000313" key="4">
    <source>
        <dbReference type="Proteomes" id="UP000608513"/>
    </source>
</evidence>
<feature type="domain" description="PepSY" evidence="2">
    <location>
        <begin position="32"/>
        <end position="86"/>
    </location>
</feature>
<keyword evidence="1" id="KW-0732">Signal</keyword>
<dbReference type="Gene3D" id="3.10.450.40">
    <property type="match status" value="1"/>
</dbReference>